<dbReference type="Pfam" id="PF08863">
    <property type="entry name" value="YolD"/>
    <property type="match status" value="1"/>
</dbReference>
<gene>
    <name evidence="1" type="ORF">BN1321_320016</name>
</gene>
<protein>
    <submittedName>
        <fullName evidence="1">YolD-like family protein</fullName>
    </submittedName>
</protein>
<evidence type="ECO:0000313" key="2">
    <source>
        <dbReference type="Proteomes" id="UP000039437"/>
    </source>
</evidence>
<organism evidence="1 2">
    <name type="scientific">Staphylococcus aureus</name>
    <dbReference type="NCBI Taxonomy" id="1280"/>
    <lineage>
        <taxon>Bacteria</taxon>
        <taxon>Bacillati</taxon>
        <taxon>Bacillota</taxon>
        <taxon>Bacilli</taxon>
        <taxon>Bacillales</taxon>
        <taxon>Staphylococcaceae</taxon>
        <taxon>Staphylococcus</taxon>
    </lineage>
</organism>
<dbReference type="PANTHER" id="PTHR40051:SF1">
    <property type="entry name" value="YOLD-LIKE FAMILY PROTEIN"/>
    <property type="match status" value="1"/>
</dbReference>
<dbReference type="PATRIC" id="fig|1280.3385.peg.158"/>
<dbReference type="EMBL" id="CVOQ01000026">
    <property type="protein sequence ID" value="CRI14503.1"/>
    <property type="molecule type" value="Genomic_DNA"/>
</dbReference>
<dbReference type="AlphaFoldDB" id="A0A0U1MPZ4"/>
<dbReference type="RefSeq" id="WP_000205103.1">
    <property type="nucleotide sequence ID" value="NZ_AP024203.1"/>
</dbReference>
<proteinExistence type="predicted"/>
<dbReference type="Proteomes" id="UP000039437">
    <property type="component" value="Unassembled WGS sequence"/>
</dbReference>
<accession>A0A0U1MPZ4</accession>
<dbReference type="InterPro" id="IPR014962">
    <property type="entry name" value="YolD"/>
</dbReference>
<dbReference type="PANTHER" id="PTHR40051">
    <property type="entry name" value="IG HYPOTHETICAL 15966"/>
    <property type="match status" value="1"/>
</dbReference>
<sequence length="133" mass="15604">MTSYEEETDYRNIPSELLDSNIPVGRGMIKWAPFATLPEQFETIQQYIIDQNKITRPVLSDDQLAELNIRLHEALQYAQPVEVKFYNNGFVDSVRLTIYRIDAINYEIDGYVYNQQQRQKISIFDILDIVLLP</sequence>
<evidence type="ECO:0000313" key="1">
    <source>
        <dbReference type="EMBL" id="CRI14503.1"/>
    </source>
</evidence>
<name>A0A0U1MPZ4_STAAU</name>
<reference evidence="1 2" key="1">
    <citation type="submission" date="2015-04" db="EMBL/GenBank/DDBJ databases">
        <authorList>
            <person name="Syromyatnikov M.Y."/>
            <person name="Popov V.N."/>
        </authorList>
    </citation>
    <scope>NUCLEOTIDE SEQUENCE [LARGE SCALE GENOMIC DNA]</scope>
    <source>
        <strain evidence="1 2">AH1</strain>
    </source>
</reference>